<feature type="region of interest" description="Disordered" evidence="1">
    <location>
        <begin position="48"/>
        <end position="77"/>
    </location>
</feature>
<gene>
    <name evidence="2" type="ORF">PUT78_13330</name>
</gene>
<organism evidence="2 3">
    <name type="scientific">Roseinatronobacter alkalisoli</name>
    <dbReference type="NCBI Taxonomy" id="3028235"/>
    <lineage>
        <taxon>Bacteria</taxon>
        <taxon>Pseudomonadati</taxon>
        <taxon>Pseudomonadota</taxon>
        <taxon>Alphaproteobacteria</taxon>
        <taxon>Rhodobacterales</taxon>
        <taxon>Paracoccaceae</taxon>
        <taxon>Roseinatronobacter</taxon>
    </lineage>
</organism>
<dbReference type="RefSeq" id="WP_274352757.1">
    <property type="nucleotide sequence ID" value="NZ_JAQZSM010000012.1"/>
</dbReference>
<dbReference type="EMBL" id="JAQZSM010000012">
    <property type="protein sequence ID" value="MDD7972082.1"/>
    <property type="molecule type" value="Genomic_DNA"/>
</dbReference>
<feature type="region of interest" description="Disordered" evidence="1">
    <location>
        <begin position="90"/>
        <end position="113"/>
    </location>
</feature>
<dbReference type="Proteomes" id="UP001431784">
    <property type="component" value="Unassembled WGS sequence"/>
</dbReference>
<feature type="region of interest" description="Disordered" evidence="1">
    <location>
        <begin position="1"/>
        <end position="32"/>
    </location>
</feature>
<protein>
    <submittedName>
        <fullName evidence="2">Uncharacterized protein</fullName>
    </submittedName>
</protein>
<feature type="compositionally biased region" description="Polar residues" evidence="1">
    <location>
        <begin position="48"/>
        <end position="57"/>
    </location>
</feature>
<evidence type="ECO:0000313" key="3">
    <source>
        <dbReference type="Proteomes" id="UP001431784"/>
    </source>
</evidence>
<accession>A0ABT5TAD5</accession>
<proteinExistence type="predicted"/>
<keyword evidence="3" id="KW-1185">Reference proteome</keyword>
<sequence length="142" mass="14799">MSVLTAIPASGPVSPGHREPLGQLLQPHPSRGVAAVGKSITAGAVQQTQSLTKSGMTATRPPASPQDKRHRLVGPPPSFEVNVIQHLRETRTEMPVTDDGPNPVSIPAARLDSQDQNRAYGALAGIGSDADSEAATHMDISI</sequence>
<reference evidence="2" key="1">
    <citation type="submission" date="2023-02" db="EMBL/GenBank/DDBJ databases">
        <title>Description of Roseinatronobacter alkalisoli sp. nov., an alkaliphilic bacerium isolated from soda soil.</title>
        <authorList>
            <person name="Wei W."/>
        </authorList>
    </citation>
    <scope>NUCLEOTIDE SEQUENCE</scope>
    <source>
        <strain evidence="2">HJB301</strain>
    </source>
</reference>
<name>A0ABT5TAD5_9RHOB</name>
<comment type="caution">
    <text evidence="2">The sequence shown here is derived from an EMBL/GenBank/DDBJ whole genome shotgun (WGS) entry which is preliminary data.</text>
</comment>
<evidence type="ECO:0000256" key="1">
    <source>
        <dbReference type="SAM" id="MobiDB-lite"/>
    </source>
</evidence>
<evidence type="ECO:0000313" key="2">
    <source>
        <dbReference type="EMBL" id="MDD7972082.1"/>
    </source>
</evidence>